<reference evidence="5 6" key="1">
    <citation type="submission" date="2018-03" db="EMBL/GenBank/DDBJ databases">
        <title>Draft Genome Sequences of the Obligatory Marine Myxobacteria Enhygromyxa salina SWB005.</title>
        <authorList>
            <person name="Poehlein A."/>
            <person name="Moghaddam J.A."/>
            <person name="Harms H."/>
            <person name="Alanjari M."/>
            <person name="Koenig G.M."/>
            <person name="Daniel R."/>
            <person name="Schaeberle T.F."/>
        </authorList>
    </citation>
    <scope>NUCLEOTIDE SEQUENCE [LARGE SCALE GENOMIC DNA]</scope>
    <source>
        <strain evidence="5 6">SWB005</strain>
    </source>
</reference>
<dbReference type="PROSITE" id="PS50043">
    <property type="entry name" value="HTH_LUXR_2"/>
    <property type="match status" value="1"/>
</dbReference>
<dbReference type="InterPro" id="IPR016032">
    <property type="entry name" value="Sig_transdc_resp-reg_C-effctor"/>
</dbReference>
<dbReference type="GO" id="GO:0003677">
    <property type="term" value="F:DNA binding"/>
    <property type="evidence" value="ECO:0007669"/>
    <property type="project" value="UniProtKB-KW"/>
</dbReference>
<evidence type="ECO:0000259" key="4">
    <source>
        <dbReference type="PROSITE" id="PS50043"/>
    </source>
</evidence>
<dbReference type="InterPro" id="IPR011006">
    <property type="entry name" value="CheY-like_superfamily"/>
</dbReference>
<comment type="caution">
    <text evidence="5">The sequence shown here is derived from an EMBL/GenBank/DDBJ whole genome shotgun (WGS) entry which is preliminary data.</text>
</comment>
<organism evidence="5 6">
    <name type="scientific">Enhygromyxa salina</name>
    <dbReference type="NCBI Taxonomy" id="215803"/>
    <lineage>
        <taxon>Bacteria</taxon>
        <taxon>Pseudomonadati</taxon>
        <taxon>Myxococcota</taxon>
        <taxon>Polyangia</taxon>
        <taxon>Nannocystales</taxon>
        <taxon>Nannocystaceae</taxon>
        <taxon>Enhygromyxa</taxon>
    </lineage>
</organism>
<evidence type="ECO:0000313" key="6">
    <source>
        <dbReference type="Proteomes" id="UP000237968"/>
    </source>
</evidence>
<dbReference type="PRINTS" id="PR00038">
    <property type="entry name" value="HTHLUXR"/>
</dbReference>
<dbReference type="SMART" id="SM00421">
    <property type="entry name" value="HTH_LUXR"/>
    <property type="match status" value="1"/>
</dbReference>
<dbReference type="SUPFAM" id="SSF46894">
    <property type="entry name" value="C-terminal effector domain of the bipartite response regulators"/>
    <property type="match status" value="1"/>
</dbReference>
<dbReference type="GO" id="GO:0006355">
    <property type="term" value="P:regulation of DNA-templated transcription"/>
    <property type="evidence" value="ECO:0007669"/>
    <property type="project" value="InterPro"/>
</dbReference>
<dbReference type="CDD" id="cd06170">
    <property type="entry name" value="LuxR_C_like"/>
    <property type="match status" value="1"/>
</dbReference>
<sequence>MKINVVLKNAVVQVISVDETSADELAAALEGRGCVLRRVGPGLRLNAARECEVSVIAVDRACGWSAGLVTALRSSELACAAVVVLREGGPTGVAQSLRGGAVDCLVRPVPATVLLEGITNAIRCTRRWRGRVANAAVSHTAPRSSATRTHAHASLFAPAKTPPELPQDASERIEVVVRRLVGQSQLTPRKGEVLYWLFQGHRYEDIATVLGVAPRTAKFHASNLLRKLELDSRHDLPRLLARGG</sequence>
<dbReference type="Gene3D" id="1.10.10.10">
    <property type="entry name" value="Winged helix-like DNA-binding domain superfamily/Winged helix DNA-binding domain"/>
    <property type="match status" value="1"/>
</dbReference>
<dbReference type="AlphaFoldDB" id="A0A2S9XVQ6"/>
<accession>A0A2S9XVQ6</accession>
<keyword evidence="2" id="KW-0238">DNA-binding</keyword>
<dbReference type="InterPro" id="IPR036388">
    <property type="entry name" value="WH-like_DNA-bd_sf"/>
</dbReference>
<proteinExistence type="predicted"/>
<dbReference type="PANTHER" id="PTHR44688:SF16">
    <property type="entry name" value="DNA-BINDING TRANSCRIPTIONAL ACTIVATOR DEVR_DOSR"/>
    <property type="match status" value="1"/>
</dbReference>
<name>A0A2S9XVQ6_9BACT</name>
<keyword evidence="3" id="KW-0804">Transcription</keyword>
<keyword evidence="6" id="KW-1185">Reference proteome</keyword>
<evidence type="ECO:0000256" key="1">
    <source>
        <dbReference type="ARBA" id="ARBA00023015"/>
    </source>
</evidence>
<dbReference type="EMBL" id="PVNK01000164">
    <property type="protein sequence ID" value="PRP96791.1"/>
    <property type="molecule type" value="Genomic_DNA"/>
</dbReference>
<protein>
    <submittedName>
        <fullName evidence="5">Response regulator FixJ</fullName>
    </submittedName>
</protein>
<dbReference type="Pfam" id="PF00196">
    <property type="entry name" value="GerE"/>
    <property type="match status" value="1"/>
</dbReference>
<keyword evidence="1" id="KW-0805">Transcription regulation</keyword>
<dbReference type="Proteomes" id="UP000237968">
    <property type="component" value="Unassembled WGS sequence"/>
</dbReference>
<evidence type="ECO:0000256" key="3">
    <source>
        <dbReference type="ARBA" id="ARBA00023163"/>
    </source>
</evidence>
<dbReference type="SUPFAM" id="SSF52172">
    <property type="entry name" value="CheY-like"/>
    <property type="match status" value="1"/>
</dbReference>
<dbReference type="OrthoDB" id="9774661at2"/>
<dbReference type="PANTHER" id="PTHR44688">
    <property type="entry name" value="DNA-BINDING TRANSCRIPTIONAL ACTIVATOR DEVR_DOSR"/>
    <property type="match status" value="1"/>
</dbReference>
<evidence type="ECO:0000256" key="2">
    <source>
        <dbReference type="ARBA" id="ARBA00023125"/>
    </source>
</evidence>
<gene>
    <name evidence="5" type="ORF">ENSA5_35650</name>
</gene>
<feature type="domain" description="HTH luxR-type" evidence="4">
    <location>
        <begin position="179"/>
        <end position="244"/>
    </location>
</feature>
<evidence type="ECO:0000313" key="5">
    <source>
        <dbReference type="EMBL" id="PRP96791.1"/>
    </source>
</evidence>
<dbReference type="InterPro" id="IPR000792">
    <property type="entry name" value="Tscrpt_reg_LuxR_C"/>
</dbReference>